<keyword evidence="1" id="KW-1133">Transmembrane helix</keyword>
<keyword evidence="4" id="KW-1185">Reference proteome</keyword>
<protein>
    <recommendedName>
        <fullName evidence="2">DUF4218 domain-containing protein</fullName>
    </recommendedName>
</protein>
<dbReference type="PANTHER" id="PTHR46579">
    <property type="entry name" value="F5/8 TYPE C DOMAIN-CONTAINING PROTEIN-RELATED"/>
    <property type="match status" value="1"/>
</dbReference>
<reference evidence="4" key="2">
    <citation type="submission" date="2015-01" db="EMBL/GenBank/DDBJ databases">
        <title>Evolutionary Origins and Diversification of the Mycorrhizal Mutualists.</title>
        <authorList>
            <consortium name="DOE Joint Genome Institute"/>
            <consortium name="Mycorrhizal Genomics Consortium"/>
            <person name="Kohler A."/>
            <person name="Kuo A."/>
            <person name="Nagy L.G."/>
            <person name="Floudas D."/>
            <person name="Copeland A."/>
            <person name="Barry K.W."/>
            <person name="Cichocki N."/>
            <person name="Veneault-Fourrey C."/>
            <person name="LaButti K."/>
            <person name="Lindquist E.A."/>
            <person name="Lipzen A."/>
            <person name="Lundell T."/>
            <person name="Morin E."/>
            <person name="Murat C."/>
            <person name="Riley R."/>
            <person name="Ohm R."/>
            <person name="Sun H."/>
            <person name="Tunlid A."/>
            <person name="Henrissat B."/>
            <person name="Grigoriev I.V."/>
            <person name="Hibbett D.S."/>
            <person name="Martin F."/>
        </authorList>
    </citation>
    <scope>NUCLEOTIDE SEQUENCE [LARGE SCALE GENOMIC DNA]</scope>
    <source>
        <strain evidence="4">Foug A</strain>
    </source>
</reference>
<feature type="transmembrane region" description="Helical" evidence="1">
    <location>
        <begin position="65"/>
        <end position="86"/>
    </location>
</feature>
<dbReference type="AlphaFoldDB" id="A0A0C3DLR8"/>
<reference evidence="3 4" key="1">
    <citation type="submission" date="2014-04" db="EMBL/GenBank/DDBJ databases">
        <authorList>
            <consortium name="DOE Joint Genome Institute"/>
            <person name="Kuo A."/>
            <person name="Kohler A."/>
            <person name="Nagy L.G."/>
            <person name="Floudas D."/>
            <person name="Copeland A."/>
            <person name="Barry K.W."/>
            <person name="Cichocki N."/>
            <person name="Veneault-Fourrey C."/>
            <person name="LaButti K."/>
            <person name="Lindquist E.A."/>
            <person name="Lipzen A."/>
            <person name="Lundell T."/>
            <person name="Morin E."/>
            <person name="Murat C."/>
            <person name="Sun H."/>
            <person name="Tunlid A."/>
            <person name="Henrissat B."/>
            <person name="Grigoriev I.V."/>
            <person name="Hibbett D.S."/>
            <person name="Martin F."/>
            <person name="Nordberg H.P."/>
            <person name="Cantor M.N."/>
            <person name="Hua S.X."/>
        </authorList>
    </citation>
    <scope>NUCLEOTIDE SEQUENCE [LARGE SCALE GENOMIC DNA]</scope>
    <source>
        <strain evidence="3 4">Foug A</strain>
    </source>
</reference>
<dbReference type="Pfam" id="PF13960">
    <property type="entry name" value="DUF4218"/>
    <property type="match status" value="1"/>
</dbReference>
<dbReference type="InParanoid" id="A0A0C3DLR8"/>
<evidence type="ECO:0000313" key="3">
    <source>
        <dbReference type="EMBL" id="KIM57179.1"/>
    </source>
</evidence>
<sequence>MHHIQTVIRETSTPLWFRSVPYNFGEARAGTLKADEWCSLATVYLPLALISLWGEGSEHPSDAVAVQLCCILDNTMALISAIRIACSRRMTQSRIAAYHKCITTWLHTLNEVLPDAPAHPNGHMVCHITDYLRLFGPVHSWWCFPFERLIGHLQQLPINHKFGAYPNLQLA</sequence>
<evidence type="ECO:0000259" key="2">
    <source>
        <dbReference type="Pfam" id="PF13960"/>
    </source>
</evidence>
<gene>
    <name evidence="3" type="ORF">SCLCIDRAFT_131011</name>
</gene>
<dbReference type="InterPro" id="IPR025452">
    <property type="entry name" value="DUF4218"/>
</dbReference>
<dbReference type="EMBL" id="KN822104">
    <property type="protein sequence ID" value="KIM57179.1"/>
    <property type="molecule type" value="Genomic_DNA"/>
</dbReference>
<proteinExistence type="predicted"/>
<organism evidence="3 4">
    <name type="scientific">Scleroderma citrinum Foug A</name>
    <dbReference type="NCBI Taxonomy" id="1036808"/>
    <lineage>
        <taxon>Eukaryota</taxon>
        <taxon>Fungi</taxon>
        <taxon>Dikarya</taxon>
        <taxon>Basidiomycota</taxon>
        <taxon>Agaricomycotina</taxon>
        <taxon>Agaricomycetes</taxon>
        <taxon>Agaricomycetidae</taxon>
        <taxon>Boletales</taxon>
        <taxon>Sclerodermatineae</taxon>
        <taxon>Sclerodermataceae</taxon>
        <taxon>Scleroderma</taxon>
    </lineage>
</organism>
<dbReference type="PANTHER" id="PTHR46579:SF1">
    <property type="entry name" value="F5_8 TYPE C DOMAIN-CONTAINING PROTEIN"/>
    <property type="match status" value="1"/>
</dbReference>
<keyword evidence="1" id="KW-0472">Membrane</keyword>
<feature type="domain" description="DUF4218" evidence="2">
    <location>
        <begin position="86"/>
        <end position="155"/>
    </location>
</feature>
<evidence type="ECO:0000313" key="4">
    <source>
        <dbReference type="Proteomes" id="UP000053989"/>
    </source>
</evidence>
<dbReference type="Proteomes" id="UP000053989">
    <property type="component" value="Unassembled WGS sequence"/>
</dbReference>
<keyword evidence="1" id="KW-0812">Transmembrane</keyword>
<dbReference type="HOGENOM" id="CLU_081367_1_0_1"/>
<dbReference type="STRING" id="1036808.A0A0C3DLR8"/>
<feature type="transmembrane region" description="Helical" evidence="1">
    <location>
        <begin position="37"/>
        <end position="53"/>
    </location>
</feature>
<name>A0A0C3DLR8_9AGAM</name>
<accession>A0A0C3DLR8</accession>
<evidence type="ECO:0000256" key="1">
    <source>
        <dbReference type="SAM" id="Phobius"/>
    </source>
</evidence>
<dbReference type="OrthoDB" id="3247418at2759"/>